<keyword evidence="2" id="KW-1185">Reference proteome</keyword>
<evidence type="ECO:0000313" key="1">
    <source>
        <dbReference type="EMBL" id="KAI7995794.1"/>
    </source>
</evidence>
<proteinExistence type="predicted"/>
<reference evidence="1 2" key="1">
    <citation type="journal article" date="2022" name="Plant J.">
        <title>Chromosome-level genome of Camellia lanceoleosa provides a valuable resource for understanding genome evolution and self-incompatibility.</title>
        <authorList>
            <person name="Gong W."/>
            <person name="Xiao S."/>
            <person name="Wang L."/>
            <person name="Liao Z."/>
            <person name="Chang Y."/>
            <person name="Mo W."/>
            <person name="Hu G."/>
            <person name="Li W."/>
            <person name="Zhao G."/>
            <person name="Zhu H."/>
            <person name="Hu X."/>
            <person name="Ji K."/>
            <person name="Xiang X."/>
            <person name="Song Q."/>
            <person name="Yuan D."/>
            <person name="Jin S."/>
            <person name="Zhang L."/>
        </authorList>
    </citation>
    <scope>NUCLEOTIDE SEQUENCE [LARGE SCALE GENOMIC DNA]</scope>
    <source>
        <strain evidence="1">SQ_2022a</strain>
    </source>
</reference>
<dbReference type="Proteomes" id="UP001060215">
    <property type="component" value="Chromosome 12"/>
</dbReference>
<comment type="caution">
    <text evidence="1">The sequence shown here is derived from an EMBL/GenBank/DDBJ whole genome shotgun (WGS) entry which is preliminary data.</text>
</comment>
<accession>A0ACC0G5G7</accession>
<evidence type="ECO:0000313" key="2">
    <source>
        <dbReference type="Proteomes" id="UP001060215"/>
    </source>
</evidence>
<gene>
    <name evidence="1" type="ORF">LOK49_LG11G01202</name>
</gene>
<sequence>MLISTNFNHRSLKNDRTALQSLQFNLEKKLIHPLNLRSPFAFPFFSFTITLSPERLNSITFGIKFEVEFEFDFDFEFDSSFSFIDRIHFAIAVDKLLLFSRKNFLIAGMSTELVSGKDCDRCIEGQSLPLPSLPSDYHFLREDRNNFFTDQKDMDSGAFTVEVIGLPPEATEKDVYDFFAFCGTIEHVDIVRVGEYACSAYVTFKDAYAMQTAVLLSGATLLDQHICITPWGHYEDEFDFWNRPSWKIEDETDSAACIFPLFWLFYKLPLQGGQFVPSAGEAVTMAQDVVKTMLAKGYVLGKDALSKAKAIDASHQVSATAVAKVAELSERIGLTDKFCAGVEAFMSVDQKYHISDTAKSAVSATGRTAVAAANSVVSSSYFSKGALWVSDALTRAAKVAGDLGTGTAKNEKLA</sequence>
<organism evidence="1 2">
    <name type="scientific">Camellia lanceoleosa</name>
    <dbReference type="NCBI Taxonomy" id="1840588"/>
    <lineage>
        <taxon>Eukaryota</taxon>
        <taxon>Viridiplantae</taxon>
        <taxon>Streptophyta</taxon>
        <taxon>Embryophyta</taxon>
        <taxon>Tracheophyta</taxon>
        <taxon>Spermatophyta</taxon>
        <taxon>Magnoliopsida</taxon>
        <taxon>eudicotyledons</taxon>
        <taxon>Gunneridae</taxon>
        <taxon>Pentapetalae</taxon>
        <taxon>asterids</taxon>
        <taxon>Ericales</taxon>
        <taxon>Theaceae</taxon>
        <taxon>Camellia</taxon>
    </lineage>
</organism>
<protein>
    <submittedName>
        <fullName evidence="1">Binding partner of ACD11 1</fullName>
    </submittedName>
</protein>
<dbReference type="EMBL" id="CM045769">
    <property type="protein sequence ID" value="KAI7995794.1"/>
    <property type="molecule type" value="Genomic_DNA"/>
</dbReference>
<name>A0ACC0G5G7_9ERIC</name>